<dbReference type="EMBL" id="GEEE01017889">
    <property type="protein sequence ID" value="JAP45336.1"/>
    <property type="molecule type" value="Transcribed_RNA"/>
</dbReference>
<gene>
    <name evidence="3" type="ORF">TR146205</name>
</gene>
<dbReference type="AlphaFoldDB" id="A0A0X3PDQ1"/>
<dbReference type="Pfam" id="PF22964">
    <property type="entry name" value="ZER1-like_2nd"/>
    <property type="match status" value="1"/>
</dbReference>
<dbReference type="InterPro" id="IPR055142">
    <property type="entry name" value="ZER1-like_C"/>
</dbReference>
<accession>A0A0X3PDQ1</accession>
<evidence type="ECO:0000256" key="1">
    <source>
        <dbReference type="ARBA" id="ARBA00022786"/>
    </source>
</evidence>
<dbReference type="InterPro" id="IPR016024">
    <property type="entry name" value="ARM-type_fold"/>
</dbReference>
<dbReference type="GO" id="GO:0031462">
    <property type="term" value="C:Cul2-RING ubiquitin ligase complex"/>
    <property type="evidence" value="ECO:0007669"/>
    <property type="project" value="TreeGrafter"/>
</dbReference>
<proteinExistence type="predicted"/>
<keyword evidence="1" id="KW-0833">Ubl conjugation pathway</keyword>
<dbReference type="InterPro" id="IPR032675">
    <property type="entry name" value="LRR_dom_sf"/>
</dbReference>
<evidence type="ECO:0000259" key="2">
    <source>
        <dbReference type="Pfam" id="PF22964"/>
    </source>
</evidence>
<protein>
    <recommendedName>
        <fullName evidence="2">Protein zer-1 homolog-like C-terminal domain-containing protein</fullName>
    </recommendedName>
</protein>
<reference evidence="3" key="1">
    <citation type="submission" date="2016-01" db="EMBL/GenBank/DDBJ databases">
        <title>Reference transcriptome for the parasite Schistocephalus solidus: insights into the molecular evolution of parasitism.</title>
        <authorList>
            <person name="Hebert F.O."/>
            <person name="Grambauer S."/>
            <person name="Barber I."/>
            <person name="Landry C.R."/>
            <person name="Aubin-Horth N."/>
        </authorList>
    </citation>
    <scope>NUCLEOTIDE SEQUENCE</scope>
</reference>
<dbReference type="InterPro" id="IPR011989">
    <property type="entry name" value="ARM-like"/>
</dbReference>
<evidence type="ECO:0000313" key="3">
    <source>
        <dbReference type="EMBL" id="JAP45336.1"/>
    </source>
</evidence>
<dbReference type="Gene3D" id="1.25.10.10">
    <property type="entry name" value="Leucine-rich Repeat Variant"/>
    <property type="match status" value="1"/>
</dbReference>
<dbReference type="Gene3D" id="3.80.10.10">
    <property type="entry name" value="Ribonuclease Inhibitor"/>
    <property type="match status" value="1"/>
</dbReference>
<organism evidence="3">
    <name type="scientific">Schistocephalus solidus</name>
    <name type="common">Tapeworm</name>
    <dbReference type="NCBI Taxonomy" id="70667"/>
    <lineage>
        <taxon>Eukaryota</taxon>
        <taxon>Metazoa</taxon>
        <taxon>Spiralia</taxon>
        <taxon>Lophotrochozoa</taxon>
        <taxon>Platyhelminthes</taxon>
        <taxon>Cestoda</taxon>
        <taxon>Eucestoda</taxon>
        <taxon>Diphyllobothriidea</taxon>
        <taxon>Diphyllobothriidae</taxon>
        <taxon>Schistocephalus</taxon>
    </lineage>
</organism>
<sequence>MEPVYSKAPNMCDRAVVPSLEDTCVRWIAKNLTLVTSRNSCGADSKCFWMFPNSSYRISARPAQKILQKLCKYGIIKDEYMTLFSSRYVDLISPVLKEAPVTPTALRVLREFELYNLTATNLKEMNLNSLIGCLGEDTAENLVSLNVSGLSIVENKIPVVVSLGRLRKLQILNVSKTKFTNECLQTAVNCLPNLRFLNISRTSIDCINALLPLHRSLTGLIMHRLHLKTTKGMLESILSVILQLHELRVLDVSSESQKSEVHVSGVEILCSGQALPHLTHIDLCGNLFGLTLADVANLIQNHPQLEFAGLAAWPQRHRHELEGIYQLSLKYPHITMLADRGQKPLLAILLRNKDRRQYLQTAFHNIFEETSSREWLDPELLAAVLRVMRLHMSHSDMILAGTAVVYNLTRGEQSAQLPLDLLNRAVNITLTAIEQHQKLLQLLKNCFLTLCSDTVLHRAQFSCKRCCELVFQSLIKYDDVHMKRMGVAIISILAAEVPTSDLRDLSSDRRRLERLLIYVVEKCLLASDVQELLALPLGQTLQYLHVTRCPTSGLPVYDTTLRFTLSALWNLTDECPDACQGFVEVGGLYVYAKVLKKMTDQEEDFKNHVYTKCLGLLNNVAEVASTKTSLLMEPLMDFFLKMLSHPSIQISYFAAGIVSHLACLKDEEWLAANQYHKSGFIKVLGTAVRNWSPPQTEMVAYRSFQPFQSLILHEESRLEIHLWAVWAIHHILTKKDSRYVPVLRECPDLQLFLVYVVSMDPASLCSTEYRFSQFLRALSPYHKALDPSATPPPHLLQPFALDVLELGASLPTSWRCVSNALSQYLNTVGPFHHQDQESEKRACGRPLYSPLGDSLSAMMPLSYDSAGTLPALQTPADSVARLPNTFDPVGMSDVDDLFTAGGAGAATCSSTVGTGKYAVTVASPPPSVAAPFVGPEENQMACARLLQKLAREILQAAENFENQSALAPAGATAPGVIRSLSPAHHSVP</sequence>
<dbReference type="SUPFAM" id="SSF52047">
    <property type="entry name" value="RNI-like"/>
    <property type="match status" value="1"/>
</dbReference>
<dbReference type="SUPFAM" id="SSF48371">
    <property type="entry name" value="ARM repeat"/>
    <property type="match status" value="1"/>
</dbReference>
<dbReference type="PANTHER" id="PTHR12904">
    <property type="match status" value="1"/>
</dbReference>
<dbReference type="PANTHER" id="PTHR12904:SF22">
    <property type="entry name" value="ZYG-11 FAMILY MEMBER B, CELL CYCLE REGULATOR"/>
    <property type="match status" value="1"/>
</dbReference>
<dbReference type="InterPro" id="IPR051341">
    <property type="entry name" value="Zyg-11_UBL_adapter"/>
</dbReference>
<name>A0A0X3PDQ1_SCHSO</name>
<feature type="domain" description="Protein zer-1 homolog-like C-terminal" evidence="2">
    <location>
        <begin position="388"/>
        <end position="745"/>
    </location>
</feature>